<dbReference type="Pfam" id="PF24366">
    <property type="entry name" value="DUF7522"/>
    <property type="match status" value="1"/>
</dbReference>
<dbReference type="RefSeq" id="WP_148857756.1">
    <property type="nucleotide sequence ID" value="NZ_PHNJ01000004.1"/>
</dbReference>
<name>A0A8J8TS85_9EURY</name>
<evidence type="ECO:0000313" key="2">
    <source>
        <dbReference type="Proteomes" id="UP000766904"/>
    </source>
</evidence>
<evidence type="ECO:0000313" key="1">
    <source>
        <dbReference type="EMBL" id="TYL38755.1"/>
    </source>
</evidence>
<reference evidence="1" key="1">
    <citation type="submission" date="2017-11" db="EMBL/GenBank/DDBJ databases">
        <authorList>
            <person name="Kajale S.C."/>
            <person name="Sharma A."/>
        </authorList>
    </citation>
    <scope>NUCLEOTIDE SEQUENCE</scope>
    <source>
        <strain evidence="1">LS1_42</strain>
    </source>
</reference>
<dbReference type="EMBL" id="PHNJ01000004">
    <property type="protein sequence ID" value="TYL38755.1"/>
    <property type="molecule type" value="Genomic_DNA"/>
</dbReference>
<organism evidence="1 2">
    <name type="scientific">Natronococcus pandeyae</name>
    <dbReference type="NCBI Taxonomy" id="2055836"/>
    <lineage>
        <taxon>Archaea</taxon>
        <taxon>Methanobacteriati</taxon>
        <taxon>Methanobacteriota</taxon>
        <taxon>Stenosarchaea group</taxon>
        <taxon>Halobacteria</taxon>
        <taxon>Halobacteriales</taxon>
        <taxon>Natrialbaceae</taxon>
        <taxon>Natronococcus</taxon>
    </lineage>
</organism>
<gene>
    <name evidence="1" type="ORF">CV102_09570</name>
</gene>
<accession>A0A8J8TS85</accession>
<comment type="caution">
    <text evidence="1">The sequence shown here is derived from an EMBL/GenBank/DDBJ whole genome shotgun (WGS) entry which is preliminary data.</text>
</comment>
<dbReference type="InterPro" id="IPR055944">
    <property type="entry name" value="DUF7522"/>
</dbReference>
<dbReference type="Proteomes" id="UP000766904">
    <property type="component" value="Unassembled WGS sequence"/>
</dbReference>
<dbReference type="AlphaFoldDB" id="A0A8J8TS85"/>
<protein>
    <submittedName>
        <fullName evidence="1">Uncharacterized protein</fullName>
    </submittedName>
</protein>
<sequence length="107" mass="11405">MAEQSTSDTQPEPRAVVRYGPDGVEIERMSEQLQADGPRDGTLEVIQSVTGQTLSDEPFGSHAGTVHQFEDVTVVHVPDGEGGTVATFEGAAAERAVEALLERVRTV</sequence>
<keyword evidence="2" id="KW-1185">Reference proteome</keyword>
<proteinExistence type="predicted"/>